<proteinExistence type="predicted"/>
<protein>
    <submittedName>
        <fullName evidence="1">Uncharacterized protein</fullName>
    </submittedName>
</protein>
<reference evidence="1" key="1">
    <citation type="submission" date="2021-07" db="EMBL/GenBank/DDBJ databases">
        <title>Roseobacter insulae sp. nov., isolated from a tidal flat.</title>
        <authorList>
            <person name="Park S."/>
            <person name="Yoon J.-H."/>
        </authorList>
    </citation>
    <scope>NUCLEOTIDE SEQUENCE</scope>
    <source>
        <strain evidence="1">YSTF-M11</strain>
    </source>
</reference>
<evidence type="ECO:0000313" key="1">
    <source>
        <dbReference type="EMBL" id="MBW4706660.1"/>
    </source>
</evidence>
<dbReference type="RefSeq" id="WP_219498500.1">
    <property type="nucleotide sequence ID" value="NZ_JAHXDN010000001.1"/>
</dbReference>
<sequence>MGYSEILRLTLAHAYFGNDVPPLTVAPADTRDFDVAGCLLRQRGAVTIVLVDDAMEERPAGITLTLGARTPQVIEVTEGAVWGAPISLSVPLDVDTVRLSDVDAPETPQDTLRLEAVLATLQIAVPPEGQREVTLSLTAKESFWAYHLTGQTSLDGLEVIDSEGDVTFEDLGLADLPDGRPVRVIRSTRAVAARARPSQRFALQKAGPFGPETLIAVLPGAAPPFKPIQEAGAPMRLQSDIFVTLW</sequence>
<gene>
    <name evidence="1" type="ORF">KX928_02560</name>
</gene>
<accession>A0A9X1FT67</accession>
<dbReference type="AlphaFoldDB" id="A0A9X1FT67"/>
<organism evidence="1 2">
    <name type="scientific">Roseobacter insulae</name>
    <dbReference type="NCBI Taxonomy" id="2859783"/>
    <lineage>
        <taxon>Bacteria</taxon>
        <taxon>Pseudomonadati</taxon>
        <taxon>Pseudomonadota</taxon>
        <taxon>Alphaproteobacteria</taxon>
        <taxon>Rhodobacterales</taxon>
        <taxon>Roseobacteraceae</taxon>
        <taxon>Roseobacter</taxon>
    </lineage>
</organism>
<keyword evidence="2" id="KW-1185">Reference proteome</keyword>
<dbReference type="EMBL" id="JAHXDN010000001">
    <property type="protein sequence ID" value="MBW4706660.1"/>
    <property type="molecule type" value="Genomic_DNA"/>
</dbReference>
<dbReference type="Proteomes" id="UP001138661">
    <property type="component" value="Unassembled WGS sequence"/>
</dbReference>
<evidence type="ECO:0000313" key="2">
    <source>
        <dbReference type="Proteomes" id="UP001138661"/>
    </source>
</evidence>
<name>A0A9X1FT67_9RHOB</name>
<comment type="caution">
    <text evidence="1">The sequence shown here is derived from an EMBL/GenBank/DDBJ whole genome shotgun (WGS) entry which is preliminary data.</text>
</comment>